<organism evidence="2 3">
    <name type="scientific">Microtus ochrogaster</name>
    <name type="common">Prairie vole</name>
    <dbReference type="NCBI Taxonomy" id="79684"/>
    <lineage>
        <taxon>Eukaryota</taxon>
        <taxon>Metazoa</taxon>
        <taxon>Chordata</taxon>
        <taxon>Craniata</taxon>
        <taxon>Vertebrata</taxon>
        <taxon>Euteleostomi</taxon>
        <taxon>Mammalia</taxon>
        <taxon>Eutheria</taxon>
        <taxon>Euarchontoglires</taxon>
        <taxon>Glires</taxon>
        <taxon>Rodentia</taxon>
        <taxon>Myomorpha</taxon>
        <taxon>Muroidea</taxon>
        <taxon>Cricetidae</taxon>
        <taxon>Arvicolinae</taxon>
        <taxon>Microtus</taxon>
    </lineage>
</organism>
<evidence type="ECO:0000313" key="2">
    <source>
        <dbReference type="Proteomes" id="UP000694915"/>
    </source>
</evidence>
<proteinExistence type="predicted"/>
<name>A0ABM1AS33_MICOH</name>
<feature type="compositionally biased region" description="Pro residues" evidence="1">
    <location>
        <begin position="112"/>
        <end position="124"/>
    </location>
</feature>
<feature type="compositionally biased region" description="Low complexity" evidence="1">
    <location>
        <begin position="83"/>
        <end position="93"/>
    </location>
</feature>
<accession>A0ABM1AS33</accession>
<evidence type="ECO:0000256" key="1">
    <source>
        <dbReference type="SAM" id="MobiDB-lite"/>
    </source>
</evidence>
<sequence>MAAEKLSAPTSKTTSPWMLVSSPALTVDRNGYESARRPRPPLHLWLHRGLHGGRPAHVPGRHARHSGTPPRRGPGPGLRRRAQPLSRPSQAAPQPAPRRPHLSRPDLSSPRPGGPRPTPEPLGPAPFTASARGPVAAAAHFRFPQHRQSPGLGNHLKPRPLGHAPQHQAPPPRPRGSAGCAQAQALRPRPPAPGFADERGNRRRLAVSARAHAGLALGL</sequence>
<dbReference type="GeneID" id="106144203"/>
<dbReference type="RefSeq" id="XP_013207253.1">
    <property type="nucleotide sequence ID" value="XM_013351799.1"/>
</dbReference>
<evidence type="ECO:0000313" key="3">
    <source>
        <dbReference type="RefSeq" id="XP_013207253.1"/>
    </source>
</evidence>
<feature type="region of interest" description="Disordered" evidence="1">
    <location>
        <begin position="1"/>
        <end position="203"/>
    </location>
</feature>
<gene>
    <name evidence="3" type="primary">LOC106144203</name>
</gene>
<keyword evidence="2" id="KW-1185">Reference proteome</keyword>
<protein>
    <submittedName>
        <fullName evidence="3">Uncharacterized protein LOC106144203</fullName>
    </submittedName>
</protein>
<dbReference type="Proteomes" id="UP000694915">
    <property type="component" value="Linkage group LG5"/>
</dbReference>
<feature type="compositionally biased region" description="Basic residues" evidence="1">
    <location>
        <begin position="37"/>
        <end position="51"/>
    </location>
</feature>
<reference evidence="3" key="1">
    <citation type="submission" date="2025-08" db="UniProtKB">
        <authorList>
            <consortium name="RefSeq"/>
        </authorList>
    </citation>
    <scope>IDENTIFICATION</scope>
</reference>